<keyword evidence="1 2" id="KW-0238">DNA-binding</keyword>
<evidence type="ECO:0000256" key="3">
    <source>
        <dbReference type="SAM" id="Coils"/>
    </source>
</evidence>
<dbReference type="RefSeq" id="WP_210511801.1">
    <property type="nucleotide sequence ID" value="NZ_JAFIDN010000006.1"/>
</dbReference>
<evidence type="ECO:0000256" key="1">
    <source>
        <dbReference type="ARBA" id="ARBA00023125"/>
    </source>
</evidence>
<evidence type="ECO:0000259" key="4">
    <source>
        <dbReference type="PROSITE" id="PS50977"/>
    </source>
</evidence>
<dbReference type="PROSITE" id="PS50977">
    <property type="entry name" value="HTH_TETR_2"/>
    <property type="match status" value="1"/>
</dbReference>
<feature type="domain" description="HTH tetR-type" evidence="4">
    <location>
        <begin position="4"/>
        <end position="64"/>
    </location>
</feature>
<feature type="coiled-coil region" evidence="3">
    <location>
        <begin position="101"/>
        <end position="137"/>
    </location>
</feature>
<evidence type="ECO:0000313" key="5">
    <source>
        <dbReference type="EMBL" id="MBP3192771.1"/>
    </source>
</evidence>
<keyword evidence="3" id="KW-0175">Coiled coil</keyword>
<organism evidence="5 6">
    <name type="scientific">Natronogracilivirga saccharolytica</name>
    <dbReference type="NCBI Taxonomy" id="2812953"/>
    <lineage>
        <taxon>Bacteria</taxon>
        <taxon>Pseudomonadati</taxon>
        <taxon>Balneolota</taxon>
        <taxon>Balneolia</taxon>
        <taxon>Balneolales</taxon>
        <taxon>Cyclonatronaceae</taxon>
        <taxon>Natronogracilivirga</taxon>
    </lineage>
</organism>
<evidence type="ECO:0000256" key="2">
    <source>
        <dbReference type="PROSITE-ProRule" id="PRU00335"/>
    </source>
</evidence>
<protein>
    <submittedName>
        <fullName evidence="5">TetR/AcrR family transcriptional regulator</fullName>
    </submittedName>
</protein>
<evidence type="ECO:0000313" key="6">
    <source>
        <dbReference type="Proteomes" id="UP000673975"/>
    </source>
</evidence>
<keyword evidence="6" id="KW-1185">Reference proteome</keyword>
<dbReference type="InterPro" id="IPR036271">
    <property type="entry name" value="Tet_transcr_reg_TetR-rel_C_sf"/>
</dbReference>
<dbReference type="Gene3D" id="1.10.10.60">
    <property type="entry name" value="Homeodomain-like"/>
    <property type="match status" value="1"/>
</dbReference>
<dbReference type="EMBL" id="JAFIDN010000006">
    <property type="protein sequence ID" value="MBP3192771.1"/>
    <property type="molecule type" value="Genomic_DNA"/>
</dbReference>
<dbReference type="PRINTS" id="PR00455">
    <property type="entry name" value="HTHTETR"/>
</dbReference>
<dbReference type="Pfam" id="PF00440">
    <property type="entry name" value="TetR_N"/>
    <property type="match status" value="1"/>
</dbReference>
<comment type="caution">
    <text evidence="5">The sequence shown here is derived from an EMBL/GenBank/DDBJ whole genome shotgun (WGS) entry which is preliminary data.</text>
</comment>
<dbReference type="SUPFAM" id="SSF46689">
    <property type="entry name" value="Homeodomain-like"/>
    <property type="match status" value="1"/>
</dbReference>
<dbReference type="InterPro" id="IPR001647">
    <property type="entry name" value="HTH_TetR"/>
</dbReference>
<dbReference type="GO" id="GO:0003677">
    <property type="term" value="F:DNA binding"/>
    <property type="evidence" value="ECO:0007669"/>
    <property type="project" value="UniProtKB-UniRule"/>
</dbReference>
<dbReference type="Proteomes" id="UP000673975">
    <property type="component" value="Unassembled WGS sequence"/>
</dbReference>
<dbReference type="AlphaFoldDB" id="A0A8J7UTN4"/>
<dbReference type="Gene3D" id="1.10.357.10">
    <property type="entry name" value="Tetracycline Repressor, domain 2"/>
    <property type="match status" value="1"/>
</dbReference>
<accession>A0A8J7UTN4</accession>
<gene>
    <name evidence="5" type="ORF">NATSA_08855</name>
</gene>
<sequence>MGRSGMSDELLEVAGNLFRKHGITYVTMDDISREMGISKKTLYKYYRNKEDLLYHVFKKGIEDRFRKHREVLVNAPNIIEGLVMVMVDTMKDYEKMNPVLLEELRRRYRAVSDVIRKEQYEQSYDEILKMLEKGKQQGVIMEEVDSDIVAKLFMAQTKHIHDYDLFPVTEYPRAKLFEYVFLNFLRSIITEKGKSLLDQAYRKYEGDFFRK</sequence>
<dbReference type="InterPro" id="IPR009057">
    <property type="entry name" value="Homeodomain-like_sf"/>
</dbReference>
<dbReference type="PANTHER" id="PTHR30328">
    <property type="entry name" value="TRANSCRIPTIONAL REPRESSOR"/>
    <property type="match status" value="1"/>
</dbReference>
<name>A0A8J7UTN4_9BACT</name>
<reference evidence="5" key="1">
    <citation type="submission" date="2021-02" db="EMBL/GenBank/DDBJ databases">
        <title>Natronogracilivirga saccharolytica gen. nov. sp. nov. a new anaerobic, haloalkiliphilic carbohydrate-fermenting bacterium from soda lake and proposing of Cyclonatronumiaceae fam. nov. in the phylum Balneolaeota.</title>
        <authorList>
            <person name="Zhilina T.N."/>
            <person name="Sorokin D.Y."/>
            <person name="Zavarzina D.G."/>
            <person name="Toshchakov S.V."/>
            <person name="Kublanov I.V."/>
        </authorList>
    </citation>
    <scope>NUCLEOTIDE SEQUENCE</scope>
    <source>
        <strain evidence="5">Z-1702</strain>
    </source>
</reference>
<proteinExistence type="predicted"/>
<dbReference type="PANTHER" id="PTHR30328:SF54">
    <property type="entry name" value="HTH-TYPE TRANSCRIPTIONAL REPRESSOR SCO4008"/>
    <property type="match status" value="1"/>
</dbReference>
<feature type="DNA-binding region" description="H-T-H motif" evidence="2">
    <location>
        <begin position="27"/>
        <end position="46"/>
    </location>
</feature>
<dbReference type="InterPro" id="IPR050109">
    <property type="entry name" value="HTH-type_TetR-like_transc_reg"/>
</dbReference>
<dbReference type="SUPFAM" id="SSF48498">
    <property type="entry name" value="Tetracyclin repressor-like, C-terminal domain"/>
    <property type="match status" value="1"/>
</dbReference>